<gene>
    <name evidence="2" type="primary">RTJK</name>
</gene>
<keyword evidence="2" id="KW-0808">Transferase</keyword>
<feature type="non-terminal residue" evidence="2">
    <location>
        <position position="1"/>
    </location>
</feature>
<dbReference type="GO" id="GO:0003964">
    <property type="term" value="F:RNA-directed DNA polymerase activity"/>
    <property type="evidence" value="ECO:0007669"/>
    <property type="project" value="UniProtKB-KW"/>
</dbReference>
<evidence type="ECO:0000313" key="2">
    <source>
        <dbReference type="EMBL" id="JAB63896.1"/>
    </source>
</evidence>
<name>V5I8J6_ANOGL</name>
<keyword evidence="2" id="KW-0695">RNA-directed DNA polymerase</keyword>
<dbReference type="EMBL" id="GALX01004570">
    <property type="protein sequence ID" value="JAB63896.1"/>
    <property type="molecule type" value="Transcribed_RNA"/>
</dbReference>
<evidence type="ECO:0000259" key="1">
    <source>
        <dbReference type="PROSITE" id="PS50878"/>
    </source>
</evidence>
<protein>
    <submittedName>
        <fullName evidence="2">RNA-directed DNA polymerase from mobile element jockey</fullName>
    </submittedName>
</protein>
<dbReference type="PROSITE" id="PS50878">
    <property type="entry name" value="RT_POL"/>
    <property type="match status" value="1"/>
</dbReference>
<feature type="domain" description="Reverse transcriptase" evidence="1">
    <location>
        <begin position="1"/>
        <end position="153"/>
    </location>
</feature>
<sequence>GISDRQYGFTKGTSTINAINRVVEMASSARSGTWRTREWVTITILDIKNAFNSVAWTEIKREMEWWQVPPYMMAMIKDYFQDRWIQGQNSQLRKITSGVPQGSVLGPSLWKVMYDRMLRMDLGAGNTLIAFADDLVLVNVAKEVEEIQRQVGR</sequence>
<reference evidence="2" key="1">
    <citation type="submission" date="2013-07" db="EMBL/GenBank/DDBJ databases">
        <title>Midgut Transcriptome Profiling of Anoplphora glabripennis, a Lignocellulose Degrading, Wood-Boring Cerambycid.</title>
        <authorList>
            <person name="Scully E.D."/>
            <person name="Hoover K."/>
            <person name="Carlson J.E."/>
            <person name="Tien M."/>
            <person name="Geib S.M."/>
        </authorList>
    </citation>
    <scope>NUCLEOTIDE SEQUENCE</scope>
</reference>
<proteinExistence type="predicted"/>
<dbReference type="InterPro" id="IPR043502">
    <property type="entry name" value="DNA/RNA_pol_sf"/>
</dbReference>
<dbReference type="AlphaFoldDB" id="V5I8J6"/>
<dbReference type="Pfam" id="PF00078">
    <property type="entry name" value="RVT_1"/>
    <property type="match status" value="1"/>
</dbReference>
<accession>V5I8J6</accession>
<dbReference type="InterPro" id="IPR000477">
    <property type="entry name" value="RT_dom"/>
</dbReference>
<organism evidence="2">
    <name type="scientific">Anoplophora glabripennis</name>
    <name type="common">Asian longhorn beetle</name>
    <name type="synonym">Anoplophora nobilis</name>
    <dbReference type="NCBI Taxonomy" id="217634"/>
    <lineage>
        <taxon>Eukaryota</taxon>
        <taxon>Metazoa</taxon>
        <taxon>Ecdysozoa</taxon>
        <taxon>Arthropoda</taxon>
        <taxon>Hexapoda</taxon>
        <taxon>Insecta</taxon>
        <taxon>Pterygota</taxon>
        <taxon>Neoptera</taxon>
        <taxon>Endopterygota</taxon>
        <taxon>Coleoptera</taxon>
        <taxon>Polyphaga</taxon>
        <taxon>Cucujiformia</taxon>
        <taxon>Chrysomeloidea</taxon>
        <taxon>Cerambycidae</taxon>
        <taxon>Lamiinae</taxon>
        <taxon>Lamiini</taxon>
        <taxon>Anoplophora</taxon>
    </lineage>
</organism>
<dbReference type="PANTHER" id="PTHR19446">
    <property type="entry name" value="REVERSE TRANSCRIPTASES"/>
    <property type="match status" value="1"/>
</dbReference>
<keyword evidence="2" id="KW-0548">Nucleotidyltransferase</keyword>
<dbReference type="SUPFAM" id="SSF56672">
    <property type="entry name" value="DNA/RNA polymerases"/>
    <property type="match status" value="1"/>
</dbReference>